<evidence type="ECO:0000256" key="5">
    <source>
        <dbReference type="ARBA" id="ARBA00022692"/>
    </source>
</evidence>
<evidence type="ECO:0000256" key="6">
    <source>
        <dbReference type="ARBA" id="ARBA00022729"/>
    </source>
</evidence>
<feature type="domain" description="TonB-dependent receptor plug" evidence="16">
    <location>
        <begin position="45"/>
        <end position="153"/>
    </location>
</feature>
<dbReference type="InterPro" id="IPR010917">
    <property type="entry name" value="TonB_rcpt_CS"/>
</dbReference>
<evidence type="ECO:0000256" key="14">
    <source>
        <dbReference type="RuleBase" id="RU003357"/>
    </source>
</evidence>
<dbReference type="PROSITE" id="PS52016">
    <property type="entry name" value="TONB_DEPENDENT_REC_3"/>
    <property type="match status" value="1"/>
</dbReference>
<dbReference type="InterPro" id="IPR039426">
    <property type="entry name" value="TonB-dep_rcpt-like"/>
</dbReference>
<organism evidence="17 18">
    <name type="scientific">Kineobactrum salinum</name>
    <dbReference type="NCBI Taxonomy" id="2708301"/>
    <lineage>
        <taxon>Bacteria</taxon>
        <taxon>Pseudomonadati</taxon>
        <taxon>Pseudomonadota</taxon>
        <taxon>Gammaproteobacteria</taxon>
        <taxon>Cellvibrionales</taxon>
        <taxon>Halieaceae</taxon>
        <taxon>Kineobactrum</taxon>
    </lineage>
</organism>
<reference evidence="17 18" key="1">
    <citation type="submission" date="2020-02" db="EMBL/GenBank/DDBJ databases">
        <title>Genome sequencing for Kineobactrum sp. M2.</title>
        <authorList>
            <person name="Park S.-J."/>
        </authorList>
    </citation>
    <scope>NUCLEOTIDE SEQUENCE [LARGE SCALE GENOMIC DNA]</scope>
    <source>
        <strain evidence="17 18">M2</strain>
    </source>
</reference>
<evidence type="ECO:0000256" key="3">
    <source>
        <dbReference type="ARBA" id="ARBA00022452"/>
    </source>
</evidence>
<comment type="subcellular location">
    <subcellularLocation>
        <location evidence="1 12">Cell outer membrane</location>
        <topology evidence="1 12">Multi-pass membrane protein</topology>
    </subcellularLocation>
</comment>
<dbReference type="GO" id="GO:0009279">
    <property type="term" value="C:cell outer membrane"/>
    <property type="evidence" value="ECO:0007669"/>
    <property type="project" value="UniProtKB-SubCell"/>
</dbReference>
<dbReference type="Proteomes" id="UP000477680">
    <property type="component" value="Chromosome"/>
</dbReference>
<dbReference type="Pfam" id="PF07715">
    <property type="entry name" value="Plug"/>
    <property type="match status" value="1"/>
</dbReference>
<protein>
    <submittedName>
        <fullName evidence="17">TonB-dependent receptor</fullName>
    </submittedName>
</protein>
<evidence type="ECO:0000259" key="16">
    <source>
        <dbReference type="Pfam" id="PF07715"/>
    </source>
</evidence>
<dbReference type="InterPro" id="IPR012910">
    <property type="entry name" value="Plug_dom"/>
</dbReference>
<evidence type="ECO:0000256" key="8">
    <source>
        <dbReference type="ARBA" id="ARBA00023065"/>
    </source>
</evidence>
<keyword evidence="11 12" id="KW-0998">Cell outer membrane</keyword>
<dbReference type="AlphaFoldDB" id="A0A6C0TXK9"/>
<evidence type="ECO:0000313" key="17">
    <source>
        <dbReference type="EMBL" id="QIB64139.1"/>
    </source>
</evidence>
<feature type="domain" description="TonB-dependent receptor-like beta-barrel" evidence="15">
    <location>
        <begin position="275"/>
        <end position="722"/>
    </location>
</feature>
<sequence>MVGNKMKSVDLRVITVGVALALAQQVHGQALEEVTVTAQKREQSLQDVGISVSALSSDRITEYGLSSAIDLINKVPSLDNYSPYGPGSSANITIRGIGLNDFGEGHEAPVTAYVDEFYLVPVPAVDFSLYDLDRVEVLRGPQGTLFGRNSTGGLVHFVTKRPTRETSGFLSLGVAEYGEFKGEGAISGALSETVSGRLSFLSHHSDGYIDNRNPDIDDGGQAGTNAVRAQLLFEPSEDLSIWVKASHADISKIHTHYEQQPMVVDPATGLYSSNPGGTDGAGYNQNNFNAGDRNATFTSVPNEMEQSGSHLLVKIDKYFDGFSLTSTTGYMDMERELSEDCDASPNDICSSNFPYETDWLTQEFRFSGEGGSLTWTAGLYYLYQDAKNSPSATFNVPVSGPAAVDPDTRLYNGDFLPISLAANWEQETTSYSVFGQIEYDLSSSLTLIAGARYGRDEKEFTDRDNATLRSCPGFALPTNCFLAPQGTGSANPYSGDYAENLLSWKLGLDYRLQDDVLLYLSVSQGSKAGGFNNGFYSSAAAADQSLIPYEDETNLAYEVGVKSSWLDNRVRTNVAAFYYDYTDFQTFQWQGVGGLIANNDASASGAEVEFEAYLTQSLDAQLGLSYLDTTIEDLEGPATGYVADREMASAPGVTANGSLGYSMVLRNGIDAKLLWDWNYVSERYTNNFNDPTSEMESYFKHNLSLVLNWGERWTATAYVRNLSDKQNENKVFVFSDLGYRQVIHAQPRTVGASLRYEF</sequence>
<keyword evidence="5 12" id="KW-0812">Transmembrane</keyword>
<comment type="similarity">
    <text evidence="12 14">Belongs to the TonB-dependent receptor family.</text>
</comment>
<name>A0A6C0TXK9_9GAMM</name>
<dbReference type="PANTHER" id="PTHR32552:SF81">
    <property type="entry name" value="TONB-DEPENDENT OUTER MEMBRANE RECEPTOR"/>
    <property type="match status" value="1"/>
</dbReference>
<evidence type="ECO:0000259" key="15">
    <source>
        <dbReference type="Pfam" id="PF00593"/>
    </source>
</evidence>
<keyword evidence="6" id="KW-0732">Signal</keyword>
<dbReference type="SUPFAM" id="SSF56935">
    <property type="entry name" value="Porins"/>
    <property type="match status" value="1"/>
</dbReference>
<keyword evidence="3 12" id="KW-1134">Transmembrane beta strand</keyword>
<dbReference type="Gene3D" id="2.40.170.20">
    <property type="entry name" value="TonB-dependent receptor, beta-barrel domain"/>
    <property type="match status" value="1"/>
</dbReference>
<evidence type="ECO:0000256" key="4">
    <source>
        <dbReference type="ARBA" id="ARBA00022496"/>
    </source>
</evidence>
<dbReference type="KEGG" id="kim:G3T16_00620"/>
<dbReference type="InterPro" id="IPR000531">
    <property type="entry name" value="Beta-barrel_TonB"/>
</dbReference>
<feature type="short sequence motif" description="TonB C-terminal box" evidence="13">
    <location>
        <begin position="741"/>
        <end position="758"/>
    </location>
</feature>
<dbReference type="InterPro" id="IPR036942">
    <property type="entry name" value="Beta-barrel_TonB_sf"/>
</dbReference>
<dbReference type="PROSITE" id="PS01156">
    <property type="entry name" value="TONB_DEPENDENT_REC_2"/>
    <property type="match status" value="1"/>
</dbReference>
<keyword evidence="7" id="KW-0408">Iron</keyword>
<evidence type="ECO:0000256" key="12">
    <source>
        <dbReference type="PROSITE-ProRule" id="PRU01360"/>
    </source>
</evidence>
<keyword evidence="9 14" id="KW-0798">TonB box</keyword>
<evidence type="ECO:0000256" key="7">
    <source>
        <dbReference type="ARBA" id="ARBA00023004"/>
    </source>
</evidence>
<dbReference type="PANTHER" id="PTHR32552">
    <property type="entry name" value="FERRICHROME IRON RECEPTOR-RELATED"/>
    <property type="match status" value="1"/>
</dbReference>
<evidence type="ECO:0000313" key="18">
    <source>
        <dbReference type="Proteomes" id="UP000477680"/>
    </source>
</evidence>
<evidence type="ECO:0000256" key="11">
    <source>
        <dbReference type="ARBA" id="ARBA00023237"/>
    </source>
</evidence>
<dbReference type="GO" id="GO:0006826">
    <property type="term" value="P:iron ion transport"/>
    <property type="evidence" value="ECO:0007669"/>
    <property type="project" value="UniProtKB-KW"/>
</dbReference>
<keyword evidence="10 12" id="KW-0472">Membrane</keyword>
<keyword evidence="18" id="KW-1185">Reference proteome</keyword>
<evidence type="ECO:0000256" key="13">
    <source>
        <dbReference type="PROSITE-ProRule" id="PRU10144"/>
    </source>
</evidence>
<proteinExistence type="inferred from homology"/>
<evidence type="ECO:0000256" key="2">
    <source>
        <dbReference type="ARBA" id="ARBA00022448"/>
    </source>
</evidence>
<dbReference type="Pfam" id="PF00593">
    <property type="entry name" value="TonB_dep_Rec_b-barrel"/>
    <property type="match status" value="1"/>
</dbReference>
<accession>A0A6C0TXK9</accession>
<evidence type="ECO:0000256" key="1">
    <source>
        <dbReference type="ARBA" id="ARBA00004571"/>
    </source>
</evidence>
<keyword evidence="2 12" id="KW-0813">Transport</keyword>
<keyword evidence="8" id="KW-0406">Ion transport</keyword>
<gene>
    <name evidence="17" type="ORF">G3T16_00620</name>
</gene>
<dbReference type="RefSeq" id="WP_163493389.1">
    <property type="nucleotide sequence ID" value="NZ_CP048711.1"/>
</dbReference>
<evidence type="ECO:0000256" key="10">
    <source>
        <dbReference type="ARBA" id="ARBA00023136"/>
    </source>
</evidence>
<keyword evidence="17" id="KW-0675">Receptor</keyword>
<keyword evidence="4" id="KW-0410">Iron transport</keyword>
<evidence type="ECO:0000256" key="9">
    <source>
        <dbReference type="ARBA" id="ARBA00023077"/>
    </source>
</evidence>
<dbReference type="EMBL" id="CP048711">
    <property type="protein sequence ID" value="QIB64139.1"/>
    <property type="molecule type" value="Genomic_DNA"/>
</dbReference>